<feature type="coiled-coil region" evidence="3">
    <location>
        <begin position="155"/>
        <end position="189"/>
    </location>
</feature>
<organism evidence="5 6">
    <name type="scientific">Hyphodiscus hymeniophilus</name>
    <dbReference type="NCBI Taxonomy" id="353542"/>
    <lineage>
        <taxon>Eukaryota</taxon>
        <taxon>Fungi</taxon>
        <taxon>Dikarya</taxon>
        <taxon>Ascomycota</taxon>
        <taxon>Pezizomycotina</taxon>
        <taxon>Leotiomycetes</taxon>
        <taxon>Helotiales</taxon>
        <taxon>Hyphodiscaceae</taxon>
        <taxon>Hyphodiscus</taxon>
    </lineage>
</organism>
<sequence length="381" mass="42806">MSSFPLLEQREEDELHKTRLLNVEEKPFKRITKRLLTPGSLVSTPSKLPTPPPTSTEEELTVENEHQKQLDERRQFREDVLLDFAAFDSSIARIQFLRNSNERERERYKADKERILETMGAVRASTAQLRVQLEESRATLDQRKKFDKLAEKITANKLLRPREDQEINLKKLEEECRELERESTAYGETWKERREQFGRIVEEGMQLRRLIRDEKEEVERREGMDGGEEDGEVGEVGEGSRGGQTPKHSSASGGATPRPDSRRQNSPDGGLKPRPGASGSLSRSGSRPGSRSRAGSRSGSKSNSRAGSPALSDRRRGEIEEGDDSTMANASVVAEGDLAPDASMAEADTQMDEETPRVTIDEPIKEAVPEEDEAEDKMDTT</sequence>
<evidence type="ECO:0000256" key="4">
    <source>
        <dbReference type="SAM" id="MobiDB-lite"/>
    </source>
</evidence>
<keyword evidence="2" id="KW-0539">Nucleus</keyword>
<feature type="region of interest" description="Disordered" evidence="4">
    <location>
        <begin position="215"/>
        <end position="381"/>
    </location>
</feature>
<proteinExistence type="predicted"/>
<keyword evidence="3" id="KW-0175">Coiled coil</keyword>
<keyword evidence="6" id="KW-1185">Reference proteome</keyword>
<feature type="compositionally biased region" description="Acidic residues" evidence="4">
    <location>
        <begin position="225"/>
        <end position="235"/>
    </location>
</feature>
<protein>
    <recommendedName>
        <fullName evidence="7">Tho complex subunit 7</fullName>
    </recommendedName>
</protein>
<feature type="compositionally biased region" description="Acidic residues" evidence="4">
    <location>
        <begin position="369"/>
        <end position="381"/>
    </location>
</feature>
<dbReference type="OrthoDB" id="205166at2759"/>
<evidence type="ECO:0000256" key="2">
    <source>
        <dbReference type="ARBA" id="ARBA00023242"/>
    </source>
</evidence>
<dbReference type="EMBL" id="VNKQ01000005">
    <property type="protein sequence ID" value="KAG0650726.1"/>
    <property type="molecule type" value="Genomic_DNA"/>
</dbReference>
<evidence type="ECO:0000256" key="1">
    <source>
        <dbReference type="ARBA" id="ARBA00004123"/>
    </source>
</evidence>
<dbReference type="GO" id="GO:0000445">
    <property type="term" value="C:THO complex part of transcription export complex"/>
    <property type="evidence" value="ECO:0007669"/>
    <property type="project" value="InterPro"/>
</dbReference>
<feature type="compositionally biased region" description="Basic and acidic residues" evidence="4">
    <location>
        <begin position="354"/>
        <end position="368"/>
    </location>
</feature>
<reference evidence="5" key="1">
    <citation type="submission" date="2019-07" db="EMBL/GenBank/DDBJ databases">
        <title>Hyphodiscus hymeniophilus genome sequencing and assembly.</title>
        <authorList>
            <person name="Kramer G."/>
            <person name="Nodwell J."/>
        </authorList>
    </citation>
    <scope>NUCLEOTIDE SEQUENCE</scope>
    <source>
        <strain evidence="5">ATCC 34498</strain>
    </source>
</reference>
<feature type="region of interest" description="Disordered" evidence="4">
    <location>
        <begin position="34"/>
        <end position="61"/>
    </location>
</feature>
<feature type="compositionally biased region" description="Basic and acidic residues" evidence="4">
    <location>
        <begin position="215"/>
        <end position="224"/>
    </location>
</feature>
<comment type="caution">
    <text evidence="5">The sequence shown here is derived from an EMBL/GenBank/DDBJ whole genome shotgun (WGS) entry which is preliminary data.</text>
</comment>
<gene>
    <name evidence="5" type="ORF">D0Z07_2312</name>
</gene>
<comment type="subcellular location">
    <subcellularLocation>
        <location evidence="1">Nucleus</location>
    </subcellularLocation>
</comment>
<evidence type="ECO:0000256" key="3">
    <source>
        <dbReference type="SAM" id="Coils"/>
    </source>
</evidence>
<name>A0A9P6VM01_9HELO</name>
<accession>A0A9P6VM01</accession>
<dbReference type="Pfam" id="PF05615">
    <property type="entry name" value="THOC7"/>
    <property type="match status" value="1"/>
</dbReference>
<dbReference type="InterPro" id="IPR008501">
    <property type="entry name" value="THOC7/Mft1"/>
</dbReference>
<dbReference type="Proteomes" id="UP000785200">
    <property type="component" value="Unassembled WGS sequence"/>
</dbReference>
<evidence type="ECO:0000313" key="5">
    <source>
        <dbReference type="EMBL" id="KAG0650726.1"/>
    </source>
</evidence>
<dbReference type="GO" id="GO:0006397">
    <property type="term" value="P:mRNA processing"/>
    <property type="evidence" value="ECO:0007669"/>
    <property type="project" value="InterPro"/>
</dbReference>
<evidence type="ECO:0008006" key="7">
    <source>
        <dbReference type="Google" id="ProtNLM"/>
    </source>
</evidence>
<dbReference type="AlphaFoldDB" id="A0A9P6VM01"/>
<feature type="compositionally biased region" description="Low complexity" evidence="4">
    <location>
        <begin position="273"/>
        <end position="309"/>
    </location>
</feature>
<evidence type="ECO:0000313" key="6">
    <source>
        <dbReference type="Proteomes" id="UP000785200"/>
    </source>
</evidence>